<dbReference type="RefSeq" id="WP_318296085.1">
    <property type="nucleotide sequence ID" value="NZ_BAAAXF010000059.1"/>
</dbReference>
<sequence length="523" mass="60022">MEFPVDVALAELVPQLPTGPRWWYEVKLDGSPDTSMCLIAHAQVPLPDSFGFCDHLPMVDIRDRSALRTLVGEVVAGLGSLTHRELTPALEQLGMPPVPEDAGSKRERIELSFSQVADAELPQVTRRVLEQSYFYVSASVRYQMEDLLWEEDAPLKIPKKARRELARALDLSELARNHAPFLRLLDRFWITEEPGPSIDDLLNGRRPVTLRDRIERHVFRNPGDWSAEVLFENLGVFEAGDARFARFLEGLVSADVLLDEDLQRATVSTVNGYLRPAGVELRLTGDDGGYPLFTMVSTRLHGNRRPKNIIFASLAKPDIRFRSSVDNDIEIAGGDPDDILVYDWEIPIEGLRWRDVHAWWQTTRKFSSEIDARKNLYQRLLKSLPKNSDGQRNLYIAYHEILKPSVEVPALLPEVWLHWDHKTVQERGPEALLRSRMDFLLLLPHGQRVVLEVDGSQHYTRDRGRIPDTAKYAEMVAADRDLKLRGYEVFRFGHDELKHLDAARDLMRQFIPDMFRRFRVSNP</sequence>
<proteinExistence type="predicted"/>
<dbReference type="EMBL" id="BAAAXF010000059">
    <property type="protein sequence ID" value="GAA3501363.1"/>
    <property type="molecule type" value="Genomic_DNA"/>
</dbReference>
<dbReference type="Proteomes" id="UP001501455">
    <property type="component" value="Unassembled WGS sequence"/>
</dbReference>
<gene>
    <name evidence="2" type="ORF">GCM10019016_084700</name>
</gene>
<comment type="caution">
    <text evidence="2">The sequence shown here is derived from an EMBL/GenBank/DDBJ whole genome shotgun (WGS) entry which is preliminary data.</text>
</comment>
<organism evidence="2 3">
    <name type="scientific">Streptomyces prasinosporus</name>
    <dbReference type="NCBI Taxonomy" id="68256"/>
    <lineage>
        <taxon>Bacteria</taxon>
        <taxon>Bacillati</taxon>
        <taxon>Actinomycetota</taxon>
        <taxon>Actinomycetes</taxon>
        <taxon>Kitasatosporales</taxon>
        <taxon>Streptomycetaceae</taxon>
        <taxon>Streptomyces</taxon>
        <taxon>Streptomyces albogriseolus group</taxon>
    </lineage>
</organism>
<evidence type="ECO:0000259" key="1">
    <source>
        <dbReference type="Pfam" id="PF18860"/>
    </source>
</evidence>
<reference evidence="3" key="1">
    <citation type="journal article" date="2019" name="Int. J. Syst. Evol. Microbiol.">
        <title>The Global Catalogue of Microorganisms (GCM) 10K type strain sequencing project: providing services to taxonomists for standard genome sequencing and annotation.</title>
        <authorList>
            <consortium name="The Broad Institute Genomics Platform"/>
            <consortium name="The Broad Institute Genome Sequencing Center for Infectious Disease"/>
            <person name="Wu L."/>
            <person name="Ma J."/>
        </authorList>
    </citation>
    <scope>NUCLEOTIDE SEQUENCE [LARGE SCALE GENOMIC DNA]</scope>
    <source>
        <strain evidence="3">JCM 4816</strain>
    </source>
</reference>
<feature type="domain" description="AbiJ-NTD3" evidence="1">
    <location>
        <begin position="156"/>
        <end position="325"/>
    </location>
</feature>
<dbReference type="Pfam" id="PF18860">
    <property type="entry name" value="AbiJ_NTD3"/>
    <property type="match status" value="1"/>
</dbReference>
<evidence type="ECO:0000313" key="2">
    <source>
        <dbReference type="EMBL" id="GAA3501363.1"/>
    </source>
</evidence>
<name>A0ABP6U112_9ACTN</name>
<dbReference type="InterPro" id="IPR041427">
    <property type="entry name" value="AbiJ-NTD3"/>
</dbReference>
<keyword evidence="3" id="KW-1185">Reference proteome</keyword>
<protein>
    <recommendedName>
        <fullName evidence="1">AbiJ-NTD3 domain-containing protein</fullName>
    </recommendedName>
</protein>
<accession>A0ABP6U112</accession>
<evidence type="ECO:0000313" key="3">
    <source>
        <dbReference type="Proteomes" id="UP001501455"/>
    </source>
</evidence>